<proteinExistence type="predicted"/>
<reference evidence="3 4" key="1">
    <citation type="submission" date="2018-08" db="EMBL/GenBank/DDBJ databases">
        <title>Aphanomyces genome sequencing and annotation.</title>
        <authorList>
            <person name="Minardi D."/>
            <person name="Oidtmann B."/>
            <person name="Van Der Giezen M."/>
            <person name="Studholme D.J."/>
        </authorList>
    </citation>
    <scope>NUCLEOTIDE SEQUENCE [LARGE SCALE GENOMIC DNA]</scope>
    <source>
        <strain evidence="3 4">Da</strain>
    </source>
</reference>
<feature type="signal peptide" evidence="2">
    <location>
        <begin position="1"/>
        <end position="23"/>
    </location>
</feature>
<dbReference type="EMBL" id="QUTH01001546">
    <property type="protein sequence ID" value="RHZ30173.1"/>
    <property type="molecule type" value="Genomic_DNA"/>
</dbReference>
<dbReference type="AlphaFoldDB" id="A0A418FIV8"/>
<feature type="compositionally biased region" description="Pro residues" evidence="1">
    <location>
        <begin position="79"/>
        <end position="98"/>
    </location>
</feature>
<evidence type="ECO:0000256" key="2">
    <source>
        <dbReference type="SAM" id="SignalP"/>
    </source>
</evidence>
<name>A0A418FIV8_APHAT</name>
<feature type="region of interest" description="Disordered" evidence="1">
    <location>
        <begin position="72"/>
        <end position="129"/>
    </location>
</feature>
<evidence type="ECO:0000256" key="1">
    <source>
        <dbReference type="SAM" id="MobiDB-lite"/>
    </source>
</evidence>
<accession>A0A418FIV8</accession>
<organism evidence="3 4">
    <name type="scientific">Aphanomyces astaci</name>
    <name type="common">Crayfish plague agent</name>
    <dbReference type="NCBI Taxonomy" id="112090"/>
    <lineage>
        <taxon>Eukaryota</taxon>
        <taxon>Sar</taxon>
        <taxon>Stramenopiles</taxon>
        <taxon>Oomycota</taxon>
        <taxon>Saprolegniomycetes</taxon>
        <taxon>Saprolegniales</taxon>
        <taxon>Verrucalvaceae</taxon>
        <taxon>Aphanomyces</taxon>
    </lineage>
</organism>
<keyword evidence="2" id="KW-0732">Signal</keyword>
<evidence type="ECO:0000313" key="4">
    <source>
        <dbReference type="Proteomes" id="UP000285430"/>
    </source>
</evidence>
<sequence>MKLTALLTPTALIMIMIVQDATAEGADLQCGKCTNCYFAGNNACFLWWTKAQCDSVDVYKWCGAGDNDPLPPHSNYLVPPHPNDVVPPPPDHLVPPHPNDVVSPPLDHLVPPHPNDVVPPPPDHLVPPHPNDVVPSPPNELVPFRPNVLEAKPSGLNCV</sequence>
<evidence type="ECO:0000313" key="3">
    <source>
        <dbReference type="EMBL" id="RHZ30173.1"/>
    </source>
</evidence>
<dbReference type="Proteomes" id="UP000285430">
    <property type="component" value="Unassembled WGS sequence"/>
</dbReference>
<comment type="caution">
    <text evidence="3">The sequence shown here is derived from an EMBL/GenBank/DDBJ whole genome shotgun (WGS) entry which is preliminary data.</text>
</comment>
<feature type="chain" id="PRO_5019099916" evidence="2">
    <location>
        <begin position="24"/>
        <end position="159"/>
    </location>
</feature>
<dbReference type="VEuPathDB" id="FungiDB:H257_18157"/>
<gene>
    <name evidence="3" type="ORF">DYB37_013004</name>
</gene>
<feature type="compositionally biased region" description="Pro residues" evidence="1">
    <location>
        <begin position="111"/>
        <end position="129"/>
    </location>
</feature>
<protein>
    <submittedName>
        <fullName evidence="3">Uncharacterized protein</fullName>
    </submittedName>
</protein>